<keyword evidence="1" id="KW-0472">Membrane</keyword>
<protein>
    <submittedName>
        <fullName evidence="3">PH domain-containing protein</fullName>
    </submittedName>
</protein>
<keyword evidence="1" id="KW-0812">Transmembrane</keyword>
<feature type="transmembrane region" description="Helical" evidence="1">
    <location>
        <begin position="58"/>
        <end position="83"/>
    </location>
</feature>
<organism evidence="3 4">
    <name type="scientific">Halobaculum marinum</name>
    <dbReference type="NCBI Taxonomy" id="3031996"/>
    <lineage>
        <taxon>Archaea</taxon>
        <taxon>Methanobacteriati</taxon>
        <taxon>Methanobacteriota</taxon>
        <taxon>Stenosarchaea group</taxon>
        <taxon>Halobacteria</taxon>
        <taxon>Halobacteriales</taxon>
        <taxon>Haloferacaceae</taxon>
        <taxon>Halobaculum</taxon>
    </lineage>
</organism>
<keyword evidence="1" id="KW-1133">Transmembrane helix</keyword>
<dbReference type="Proteomes" id="UP001596388">
    <property type="component" value="Unassembled WGS sequence"/>
</dbReference>
<reference evidence="3 4" key="1">
    <citation type="journal article" date="2019" name="Int. J. Syst. Evol. Microbiol.">
        <title>The Global Catalogue of Microorganisms (GCM) 10K type strain sequencing project: providing services to taxonomists for standard genome sequencing and annotation.</title>
        <authorList>
            <consortium name="The Broad Institute Genomics Platform"/>
            <consortium name="The Broad Institute Genome Sequencing Center for Infectious Disease"/>
            <person name="Wu L."/>
            <person name="Ma J."/>
        </authorList>
    </citation>
    <scope>NUCLEOTIDE SEQUENCE [LARGE SCALE GENOMIC DNA]</scope>
    <source>
        <strain evidence="3 4">DT55</strain>
    </source>
</reference>
<feature type="transmembrane region" description="Helical" evidence="1">
    <location>
        <begin position="31"/>
        <end position="52"/>
    </location>
</feature>
<dbReference type="PANTHER" id="PTHR37938">
    <property type="entry name" value="BLL0215 PROTEIN"/>
    <property type="match status" value="1"/>
</dbReference>
<dbReference type="AlphaFoldDB" id="A0ABD5WSC9"/>
<dbReference type="InterPro" id="IPR005182">
    <property type="entry name" value="YdbS-like_PH"/>
</dbReference>
<dbReference type="RefSeq" id="WP_276239040.1">
    <property type="nucleotide sequence ID" value="NZ_CP119989.1"/>
</dbReference>
<dbReference type="Pfam" id="PF03703">
    <property type="entry name" value="bPH_2"/>
    <property type="match status" value="1"/>
</dbReference>
<keyword evidence="4" id="KW-1185">Reference proteome</keyword>
<sequence length="194" mass="19970">MTDDDATPVPEAVPVADDESVLWTGSPRLSAAAPAAVVGLLVAGIGLAVAVGPAATDALGLGVAALSVLVGASIPALSVLSLVNTRYVLTDRAASVKRGVVGRRVVRARLSMVENTASAQSATGALFGYGTVTLETAGGGVSFRRVDDPQAVRRLVDERTRGEREDEGASIPGTLDSWRAVRAEVRLLRTALER</sequence>
<evidence type="ECO:0000259" key="2">
    <source>
        <dbReference type="Pfam" id="PF03703"/>
    </source>
</evidence>
<evidence type="ECO:0000313" key="4">
    <source>
        <dbReference type="Proteomes" id="UP001596388"/>
    </source>
</evidence>
<gene>
    <name evidence="3" type="ORF">ACFQKD_04160</name>
</gene>
<dbReference type="EMBL" id="JBHTAG010000002">
    <property type="protein sequence ID" value="MFC7096489.1"/>
    <property type="molecule type" value="Genomic_DNA"/>
</dbReference>
<feature type="domain" description="YdbS-like PH" evidence="2">
    <location>
        <begin position="84"/>
        <end position="155"/>
    </location>
</feature>
<name>A0ABD5WSC9_9EURY</name>
<accession>A0ABD5WSC9</accession>
<dbReference type="GeneID" id="79269621"/>
<comment type="caution">
    <text evidence="3">The sequence shown here is derived from an EMBL/GenBank/DDBJ whole genome shotgun (WGS) entry which is preliminary data.</text>
</comment>
<evidence type="ECO:0000313" key="3">
    <source>
        <dbReference type="EMBL" id="MFC7096489.1"/>
    </source>
</evidence>
<dbReference type="PANTHER" id="PTHR37938:SF1">
    <property type="entry name" value="BLL0215 PROTEIN"/>
    <property type="match status" value="1"/>
</dbReference>
<evidence type="ECO:0000256" key="1">
    <source>
        <dbReference type="SAM" id="Phobius"/>
    </source>
</evidence>
<proteinExistence type="predicted"/>